<feature type="signal peptide" evidence="1">
    <location>
        <begin position="1"/>
        <end position="22"/>
    </location>
</feature>
<reference evidence="2 3" key="1">
    <citation type="submission" date="2015-03" db="EMBL/GenBank/DDBJ databases">
        <title>Genome assembly of Sandaracinus amylolyticus DSM 53668.</title>
        <authorList>
            <person name="Sharma G."/>
            <person name="Subramanian S."/>
        </authorList>
    </citation>
    <scope>NUCLEOTIDE SEQUENCE [LARGE SCALE GENOMIC DNA]</scope>
    <source>
        <strain evidence="2 3">DSM 53668</strain>
    </source>
</reference>
<dbReference type="InterPro" id="IPR017853">
    <property type="entry name" value="GH"/>
</dbReference>
<dbReference type="Pfam" id="PF22612">
    <property type="entry name" value="GH113"/>
    <property type="match status" value="1"/>
</dbReference>
<dbReference type="InterPro" id="IPR055151">
    <property type="entry name" value="GH113"/>
</dbReference>
<dbReference type="Gene3D" id="3.20.20.80">
    <property type="entry name" value="Glycosidases"/>
    <property type="match status" value="1"/>
</dbReference>
<dbReference type="AlphaFoldDB" id="A0A0F6YK09"/>
<name>A0A0F6YK09_9BACT</name>
<keyword evidence="1" id="KW-0732">Signal</keyword>
<feature type="chain" id="PRO_5002512881" description="Glycoside hydrolase family 5 domain-containing protein" evidence="1">
    <location>
        <begin position="23"/>
        <end position="389"/>
    </location>
</feature>
<dbReference type="OrthoDB" id="9803927at2"/>
<gene>
    <name evidence="2" type="ORF">DB32_004927</name>
</gene>
<dbReference type="STRING" id="927083.DB32_004927"/>
<dbReference type="RefSeq" id="WP_157069343.1">
    <property type="nucleotide sequence ID" value="NZ_CP011125.1"/>
</dbReference>
<keyword evidence="3" id="KW-1185">Reference proteome</keyword>
<evidence type="ECO:0000313" key="2">
    <source>
        <dbReference type="EMBL" id="AKF07778.1"/>
    </source>
</evidence>
<evidence type="ECO:0000313" key="3">
    <source>
        <dbReference type="Proteomes" id="UP000034883"/>
    </source>
</evidence>
<dbReference type="EMBL" id="CP011125">
    <property type="protein sequence ID" value="AKF07778.1"/>
    <property type="molecule type" value="Genomic_DNA"/>
</dbReference>
<protein>
    <recommendedName>
        <fullName evidence="4">Glycoside hydrolase family 5 domain-containing protein</fullName>
    </recommendedName>
</protein>
<dbReference type="KEGG" id="samy:DB32_004927"/>
<evidence type="ECO:0008006" key="4">
    <source>
        <dbReference type="Google" id="ProtNLM"/>
    </source>
</evidence>
<evidence type="ECO:0000256" key="1">
    <source>
        <dbReference type="SAM" id="SignalP"/>
    </source>
</evidence>
<proteinExistence type="predicted"/>
<dbReference type="SUPFAM" id="SSF51445">
    <property type="entry name" value="(Trans)glycosidases"/>
    <property type="match status" value="1"/>
</dbReference>
<accession>A0A0F6YK09</accession>
<dbReference type="CDD" id="cd19608">
    <property type="entry name" value="GH113_mannanase-like"/>
    <property type="match status" value="1"/>
</dbReference>
<organism evidence="2 3">
    <name type="scientific">Sandaracinus amylolyticus</name>
    <dbReference type="NCBI Taxonomy" id="927083"/>
    <lineage>
        <taxon>Bacteria</taxon>
        <taxon>Pseudomonadati</taxon>
        <taxon>Myxococcota</taxon>
        <taxon>Polyangia</taxon>
        <taxon>Polyangiales</taxon>
        <taxon>Sandaracinaceae</taxon>
        <taxon>Sandaracinus</taxon>
    </lineage>
</organism>
<dbReference type="Proteomes" id="UP000034883">
    <property type="component" value="Chromosome"/>
</dbReference>
<sequence length="389" mass="43482">MKTFVRALVALSLLFPATGAHAWHRLPPGRDGFREAGYEAVRGVTIGPIESSQQPGRGYGTESTAALLDHLASMGVNWVSITPFGRIWSLQSTEILMDFEAPYEENREAVRRIVAQAHARGIRVLVIPHLWVETGGWRGEIDPGSPQAWAEYQRNYRAFVLAWARDAAAAGADAFSIGVECKSWSGRFGGFWWDFIDDVREVFPGLLTYSANWDEAEDVLFWDRLDLVGINAFYPLASHANATFAEYEEGARRAAEGVERVASVLDMPVLFVEVGYTTRRDAAVEPWLWPDDMTDVAISEHEQARALEASFRAFVPHEWFSGFLVWRYYAYLDDVSQEAIWGFSPHGKRAEHVLRATFAAAFGADADTIVPVPRVLRDPLGIVRSTVVD</sequence>